<gene>
    <name evidence="1" type="ORF">TNCV_4720331</name>
</gene>
<reference evidence="1" key="1">
    <citation type="submission" date="2020-08" db="EMBL/GenBank/DDBJ databases">
        <title>Multicomponent nature underlies the extraordinary mechanical properties of spider dragline silk.</title>
        <authorList>
            <person name="Kono N."/>
            <person name="Nakamura H."/>
            <person name="Mori M."/>
            <person name="Yoshida Y."/>
            <person name="Ohtoshi R."/>
            <person name="Malay A.D."/>
            <person name="Moran D.A.P."/>
            <person name="Tomita M."/>
            <person name="Numata K."/>
            <person name="Arakawa K."/>
        </authorList>
    </citation>
    <scope>NUCLEOTIDE SEQUENCE</scope>
</reference>
<proteinExistence type="predicted"/>
<name>A0A8X6W6H7_TRICX</name>
<dbReference type="EMBL" id="BMAU01021387">
    <property type="protein sequence ID" value="GFY28902.1"/>
    <property type="molecule type" value="Genomic_DNA"/>
</dbReference>
<dbReference type="AlphaFoldDB" id="A0A8X6W6H7"/>
<evidence type="ECO:0000313" key="1">
    <source>
        <dbReference type="EMBL" id="GFY28902.1"/>
    </source>
</evidence>
<dbReference type="Proteomes" id="UP000887159">
    <property type="component" value="Unassembled WGS sequence"/>
</dbReference>
<sequence length="104" mass="11526">MRLVPTVINRPYQTSHCSATGGLFTSDFVILNHGQVTRTTPELAPQPRPTTTPPHWNYSSSAFLSSHGFWQRSSCSPLPISSISSTTLDRIMKANENPDLLQQN</sequence>
<protein>
    <submittedName>
        <fullName evidence="1">Uncharacterized protein</fullName>
    </submittedName>
</protein>
<accession>A0A8X6W6H7</accession>
<comment type="caution">
    <text evidence="1">The sequence shown here is derived from an EMBL/GenBank/DDBJ whole genome shotgun (WGS) entry which is preliminary data.</text>
</comment>
<organism evidence="1 2">
    <name type="scientific">Trichonephila clavipes</name>
    <name type="common">Golden silk orbweaver</name>
    <name type="synonym">Nephila clavipes</name>
    <dbReference type="NCBI Taxonomy" id="2585209"/>
    <lineage>
        <taxon>Eukaryota</taxon>
        <taxon>Metazoa</taxon>
        <taxon>Ecdysozoa</taxon>
        <taxon>Arthropoda</taxon>
        <taxon>Chelicerata</taxon>
        <taxon>Arachnida</taxon>
        <taxon>Araneae</taxon>
        <taxon>Araneomorphae</taxon>
        <taxon>Entelegynae</taxon>
        <taxon>Araneoidea</taxon>
        <taxon>Nephilidae</taxon>
        <taxon>Trichonephila</taxon>
    </lineage>
</organism>
<evidence type="ECO:0000313" key="2">
    <source>
        <dbReference type="Proteomes" id="UP000887159"/>
    </source>
</evidence>
<keyword evidence="2" id="KW-1185">Reference proteome</keyword>